<evidence type="ECO:0000313" key="7">
    <source>
        <dbReference type="EMBL" id="PHU36327.1"/>
    </source>
</evidence>
<evidence type="ECO:0000256" key="4">
    <source>
        <dbReference type="ARBA" id="ARBA00022801"/>
    </source>
</evidence>
<comment type="similarity">
    <text evidence="2 6">Belongs to the peptidase C69 family.</text>
</comment>
<evidence type="ECO:0000256" key="6">
    <source>
        <dbReference type="RuleBase" id="RU364089"/>
    </source>
</evidence>
<evidence type="ECO:0000256" key="2">
    <source>
        <dbReference type="ARBA" id="ARBA00007225"/>
    </source>
</evidence>
<comment type="catalytic activity">
    <reaction evidence="1">
        <text>an L-aminoacyl-L-amino acid + H2O = 2 an L-alpha-amino acid</text>
        <dbReference type="Rhea" id="RHEA:48940"/>
        <dbReference type="ChEBI" id="CHEBI:15377"/>
        <dbReference type="ChEBI" id="CHEBI:59869"/>
        <dbReference type="ChEBI" id="CHEBI:77460"/>
        <dbReference type="EC" id="3.4.13.19"/>
    </reaction>
</comment>
<evidence type="ECO:0000313" key="8">
    <source>
        <dbReference type="Proteomes" id="UP000224563"/>
    </source>
</evidence>
<dbReference type="PANTHER" id="PTHR12994">
    <property type="entry name" value="SECERNIN"/>
    <property type="match status" value="1"/>
</dbReference>
<dbReference type="EC" id="3.4.-.-" evidence="6"/>
<reference evidence="7 8" key="1">
    <citation type="submission" date="2017-10" db="EMBL/GenBank/DDBJ databases">
        <title>Resolving the taxonomy of Roseburia spp., Eubacterium rectale and Agathobacter spp. through phylogenomic analysis.</title>
        <authorList>
            <person name="Sheridan P.O."/>
            <person name="Walker A.W."/>
            <person name="Duncan S.H."/>
            <person name="Scott K.P."/>
            <person name="Toole P.W.O."/>
            <person name="Luis P."/>
            <person name="Flint H.J."/>
        </authorList>
    </citation>
    <scope>NUCLEOTIDE SEQUENCE [LARGE SCALE GENOMIC DNA]</scope>
    <source>
        <strain evidence="7 8">JK623</strain>
    </source>
</reference>
<dbReference type="GO" id="GO:0006508">
    <property type="term" value="P:proteolysis"/>
    <property type="evidence" value="ECO:0007669"/>
    <property type="project" value="UniProtKB-KW"/>
</dbReference>
<keyword evidence="5 6" id="KW-0224">Dipeptidase</keyword>
<dbReference type="GO" id="GO:0070004">
    <property type="term" value="F:cysteine-type exopeptidase activity"/>
    <property type="evidence" value="ECO:0007669"/>
    <property type="project" value="InterPro"/>
</dbReference>
<protein>
    <recommendedName>
        <fullName evidence="6">Dipeptidase</fullName>
        <ecNumber evidence="6">3.4.-.-</ecNumber>
    </recommendedName>
</protein>
<evidence type="ECO:0000256" key="3">
    <source>
        <dbReference type="ARBA" id="ARBA00022670"/>
    </source>
</evidence>
<keyword evidence="8" id="KW-1185">Reference proteome</keyword>
<organism evidence="7 8">
    <name type="scientific">Agathobacter ruminis</name>
    <dbReference type="NCBI Taxonomy" id="1712665"/>
    <lineage>
        <taxon>Bacteria</taxon>
        <taxon>Bacillati</taxon>
        <taxon>Bacillota</taxon>
        <taxon>Clostridia</taxon>
        <taxon>Lachnospirales</taxon>
        <taxon>Lachnospiraceae</taxon>
        <taxon>Agathobacter</taxon>
    </lineage>
</organism>
<dbReference type="EMBL" id="PDYG01000134">
    <property type="protein sequence ID" value="PHU36327.1"/>
    <property type="molecule type" value="Genomic_DNA"/>
</dbReference>
<dbReference type="AlphaFoldDB" id="A0A2G3DZ60"/>
<sequence length="488" mass="54892">MPCTTMLVGKNASNDQSTMIARTDDGMFDEKKIIVVTPDKQPKKYKSKLSHVEITLPDNPMRYTSCPSVNPKDGIWAATGINAANVGMTATETITSNPRVLAADPLVVYEKAKKRGEKDKIGGIGEEDIVVLVLPYIHSAREGVERLGALLEEYGTYESNGIAFNDENEIWWLETIGGHHWMARRVPDDEVVVMPNQFGMDAFDFEDAFGAQTAHLCSADMREFIKEYHLDLNREGEPFNPRFCFGSHSDQDHVYNTPRAWFMGRCLTPSSHKWDGPDAEYGPESDDIPWSFVPDKKVTAEDVKYILSTYYQGTDYNPYTSHDTGKRGMYRSIGINRTGVTSICQIRSDVPSAIKGVEWIIFGSTAFSAALPLYANVDKMPKYLSNVTLDVSTENFYWASRLIGSLADPCYAATIQLIDRYQSAIATEGRRIINEYDRKMIEQNDPKLLEEANEKLAEMAKKETTNTLNKVLLESSKHMKNGYNRADN</sequence>
<evidence type="ECO:0000256" key="1">
    <source>
        <dbReference type="ARBA" id="ARBA00001670"/>
    </source>
</evidence>
<dbReference type="NCBIfam" id="NF033678">
    <property type="entry name" value="C69_fam_dipept"/>
    <property type="match status" value="1"/>
</dbReference>
<dbReference type="RefSeq" id="WP_099386870.1">
    <property type="nucleotide sequence ID" value="NZ_JANSWH010000042.1"/>
</dbReference>
<dbReference type="Gene3D" id="3.60.60.10">
    <property type="entry name" value="Penicillin V Acylase, Chain A"/>
    <property type="match status" value="1"/>
</dbReference>
<dbReference type="Pfam" id="PF03577">
    <property type="entry name" value="Peptidase_C69"/>
    <property type="match status" value="1"/>
</dbReference>
<name>A0A2G3DZ60_9FIRM</name>
<dbReference type="InterPro" id="IPR005322">
    <property type="entry name" value="Peptidase_C69"/>
</dbReference>
<keyword evidence="4 6" id="KW-0378">Hydrolase</keyword>
<accession>A0A2G3DZ60</accession>
<keyword evidence="3 6" id="KW-0645">Protease</keyword>
<gene>
    <name evidence="7" type="ORF">CSX02_12135</name>
</gene>
<evidence type="ECO:0000256" key="5">
    <source>
        <dbReference type="ARBA" id="ARBA00022997"/>
    </source>
</evidence>
<dbReference type="PANTHER" id="PTHR12994:SF17">
    <property type="entry name" value="LD30995P"/>
    <property type="match status" value="1"/>
</dbReference>
<dbReference type="Proteomes" id="UP000224563">
    <property type="component" value="Unassembled WGS sequence"/>
</dbReference>
<reference evidence="7 8" key="2">
    <citation type="submission" date="2017-10" db="EMBL/GenBank/DDBJ databases">
        <authorList>
            <person name="Banno H."/>
            <person name="Chua N.-H."/>
        </authorList>
    </citation>
    <scope>NUCLEOTIDE SEQUENCE [LARGE SCALE GENOMIC DNA]</scope>
    <source>
        <strain evidence="7 8">JK623</strain>
    </source>
</reference>
<dbReference type="GO" id="GO:0016805">
    <property type="term" value="F:dipeptidase activity"/>
    <property type="evidence" value="ECO:0007669"/>
    <property type="project" value="UniProtKB-KW"/>
</dbReference>
<dbReference type="InterPro" id="IPR047804">
    <property type="entry name" value="C69_dipept_A-like"/>
</dbReference>
<comment type="caution">
    <text evidence="7">The sequence shown here is derived from an EMBL/GenBank/DDBJ whole genome shotgun (WGS) entry which is preliminary data.</text>
</comment>
<proteinExistence type="inferred from homology"/>